<reference evidence="4 5" key="1">
    <citation type="journal article" date="2019" name="Nat. Microbiol.">
        <title>Mediterranean grassland soil C-N compound turnover is dependent on rainfall and depth, and is mediated by genomically divergent microorganisms.</title>
        <authorList>
            <person name="Diamond S."/>
            <person name="Andeer P.F."/>
            <person name="Li Z."/>
            <person name="Crits-Christoph A."/>
            <person name="Burstein D."/>
            <person name="Anantharaman K."/>
            <person name="Lane K.R."/>
            <person name="Thomas B.C."/>
            <person name="Pan C."/>
            <person name="Northen T.R."/>
            <person name="Banfield J.F."/>
        </authorList>
    </citation>
    <scope>NUCLEOTIDE SEQUENCE [LARGE SCALE GENOMIC DNA]</scope>
    <source>
        <strain evidence="4">WS_1</strain>
    </source>
</reference>
<feature type="domain" description="Outer membrane protein beta-barrel" evidence="3">
    <location>
        <begin position="7"/>
        <end position="173"/>
    </location>
</feature>
<feature type="signal peptide" evidence="2">
    <location>
        <begin position="1"/>
        <end position="23"/>
    </location>
</feature>
<name>A0A538SDT1_UNCEI</name>
<evidence type="ECO:0000313" key="4">
    <source>
        <dbReference type="EMBL" id="TMQ49521.1"/>
    </source>
</evidence>
<comment type="caution">
    <text evidence="4">The sequence shown here is derived from an EMBL/GenBank/DDBJ whole genome shotgun (WGS) entry which is preliminary data.</text>
</comment>
<protein>
    <recommendedName>
        <fullName evidence="3">Outer membrane protein beta-barrel domain-containing protein</fullName>
    </recommendedName>
</protein>
<feature type="chain" id="PRO_5022189992" description="Outer membrane protein beta-barrel domain-containing protein" evidence="2">
    <location>
        <begin position="24"/>
        <end position="199"/>
    </location>
</feature>
<accession>A0A538SDT1</accession>
<dbReference type="Proteomes" id="UP000316292">
    <property type="component" value="Unassembled WGS sequence"/>
</dbReference>
<dbReference type="SUPFAM" id="SSF56925">
    <property type="entry name" value="OMPA-like"/>
    <property type="match status" value="1"/>
</dbReference>
<dbReference type="InterPro" id="IPR011250">
    <property type="entry name" value="OMP/PagP_B-barrel"/>
</dbReference>
<evidence type="ECO:0000256" key="2">
    <source>
        <dbReference type="SAM" id="SignalP"/>
    </source>
</evidence>
<keyword evidence="1 2" id="KW-0732">Signal</keyword>
<evidence type="ECO:0000259" key="3">
    <source>
        <dbReference type="Pfam" id="PF13505"/>
    </source>
</evidence>
<evidence type="ECO:0000256" key="1">
    <source>
        <dbReference type="ARBA" id="ARBA00022729"/>
    </source>
</evidence>
<proteinExistence type="predicted"/>
<dbReference type="InterPro" id="IPR027385">
    <property type="entry name" value="Beta-barrel_OMP"/>
</dbReference>
<sequence>MRSRAFFASLLLCCFHAAALASASPVPLKPFQIGFGGGASIPVSDTKDAFKSGWHGSGIVRLNLPMMPFGLQGNFSYNHFSLDQQNVGFAGSGRILSGIADARFGLPIPGPIKPYLLAGIGTYNIKANPDQSGAPASNSTTKFGINGGGGVNIDVPGLPVHAFLEGKIENIYTDQGLNSAVVKDFKTRIIPVTFGIFLF</sequence>
<gene>
    <name evidence="4" type="ORF">E6K71_04625</name>
</gene>
<dbReference type="EMBL" id="VBOR01000056">
    <property type="protein sequence ID" value="TMQ49521.1"/>
    <property type="molecule type" value="Genomic_DNA"/>
</dbReference>
<dbReference type="Pfam" id="PF13505">
    <property type="entry name" value="OMP_b-brl"/>
    <property type="match status" value="1"/>
</dbReference>
<evidence type="ECO:0000313" key="5">
    <source>
        <dbReference type="Proteomes" id="UP000316292"/>
    </source>
</evidence>
<organism evidence="4 5">
    <name type="scientific">Eiseniibacteriota bacterium</name>
    <dbReference type="NCBI Taxonomy" id="2212470"/>
    <lineage>
        <taxon>Bacteria</taxon>
        <taxon>Candidatus Eiseniibacteriota</taxon>
    </lineage>
</organism>
<dbReference type="Gene3D" id="2.40.160.20">
    <property type="match status" value="1"/>
</dbReference>
<dbReference type="AlphaFoldDB" id="A0A538SDT1"/>